<dbReference type="PROSITE" id="PS00280">
    <property type="entry name" value="BPTI_KUNITZ_1"/>
    <property type="match status" value="7"/>
</dbReference>
<dbReference type="InterPro" id="IPR013783">
    <property type="entry name" value="Ig-like_fold"/>
</dbReference>
<feature type="domain" description="PLAC" evidence="15">
    <location>
        <begin position="3004"/>
        <end position="3043"/>
    </location>
</feature>
<comment type="subcellular location">
    <subcellularLocation>
        <location evidence="1">Secreted</location>
        <location evidence="1">Extracellular space</location>
        <location evidence="1">Extracellular matrix</location>
        <location evidence="1">Basement membrane</location>
    </subcellularLocation>
</comment>
<keyword evidence="12" id="KW-0812">Transmembrane</keyword>
<dbReference type="InterPro" id="IPR036383">
    <property type="entry name" value="TSP1_rpt_sf"/>
</dbReference>
<dbReference type="SMART" id="SM00409">
    <property type="entry name" value="IG"/>
    <property type="match status" value="1"/>
</dbReference>
<dbReference type="PRINTS" id="PR01857">
    <property type="entry name" value="ADAMTSFAMILY"/>
</dbReference>
<dbReference type="CDD" id="cd00109">
    <property type="entry name" value="Kunitz-type"/>
    <property type="match status" value="9"/>
</dbReference>
<dbReference type="PANTHER" id="PTHR13723:SF281">
    <property type="entry name" value="PAPILIN"/>
    <property type="match status" value="1"/>
</dbReference>
<dbReference type="FunFam" id="2.60.120.830:FF:000001">
    <property type="entry name" value="A disintegrin and metalloproteinase with thrombospondin motifs 1"/>
    <property type="match status" value="3"/>
</dbReference>
<dbReference type="PROSITE" id="PS50900">
    <property type="entry name" value="PLAC"/>
    <property type="match status" value="1"/>
</dbReference>
<evidence type="ECO:0000256" key="6">
    <source>
        <dbReference type="ARBA" id="ARBA00022737"/>
    </source>
</evidence>
<evidence type="ECO:0000256" key="4">
    <source>
        <dbReference type="ARBA" id="ARBA00022690"/>
    </source>
</evidence>
<dbReference type="InterPro" id="IPR010909">
    <property type="entry name" value="PLAC"/>
</dbReference>
<proteinExistence type="predicted"/>
<feature type="domain" description="BPTI/Kunitz inhibitor" evidence="13">
    <location>
        <begin position="2818"/>
        <end position="2868"/>
    </location>
</feature>
<feature type="disulfide bond" evidence="10">
    <location>
        <begin position="1027"/>
        <end position="1038"/>
    </location>
</feature>
<keyword evidence="2" id="KW-0217">Developmental protein</keyword>
<dbReference type="SUPFAM" id="SSF57362">
    <property type="entry name" value="BPTI-like"/>
    <property type="match status" value="11"/>
</dbReference>
<evidence type="ECO:0000259" key="13">
    <source>
        <dbReference type="PROSITE" id="PS50279"/>
    </source>
</evidence>
<dbReference type="GO" id="GO:0030198">
    <property type="term" value="P:extracellular matrix organization"/>
    <property type="evidence" value="ECO:0007669"/>
    <property type="project" value="InterPro"/>
</dbReference>
<dbReference type="Gene3D" id="2.20.100.10">
    <property type="entry name" value="Thrombospondin type-1 (TSP1) repeat"/>
    <property type="match status" value="11"/>
</dbReference>
<feature type="domain" description="BPTI/Kunitz inhibitor" evidence="13">
    <location>
        <begin position="2628"/>
        <end position="2678"/>
    </location>
</feature>
<dbReference type="GO" id="GO:0004867">
    <property type="term" value="F:serine-type endopeptidase inhibitor activity"/>
    <property type="evidence" value="ECO:0007669"/>
    <property type="project" value="UniProtKB-KW"/>
</dbReference>
<dbReference type="GO" id="GO:0005604">
    <property type="term" value="C:basement membrane"/>
    <property type="evidence" value="ECO:0007669"/>
    <property type="project" value="UniProtKB-SubCell"/>
</dbReference>
<dbReference type="Pfam" id="PF05986">
    <property type="entry name" value="ADAMTS_spacer1"/>
    <property type="match status" value="3"/>
</dbReference>
<dbReference type="InterPro" id="IPR036880">
    <property type="entry name" value="Kunitz_BPTI_sf"/>
</dbReference>
<dbReference type="InterPro" id="IPR013273">
    <property type="entry name" value="ADAMTS/ADAMTS-like"/>
</dbReference>
<dbReference type="FunFam" id="4.10.410.10:FF:000020">
    <property type="entry name" value="Collagen, type VI, alpha 3"/>
    <property type="match status" value="7"/>
</dbReference>
<dbReference type="PROSITE" id="PS50092">
    <property type="entry name" value="TSP1"/>
    <property type="match status" value="13"/>
</dbReference>
<dbReference type="InterPro" id="IPR045371">
    <property type="entry name" value="ADAMTS_CR_3"/>
</dbReference>
<dbReference type="SUPFAM" id="SSF48726">
    <property type="entry name" value="Immunoglobulin"/>
    <property type="match status" value="1"/>
</dbReference>
<dbReference type="Pfam" id="PF08686">
    <property type="entry name" value="PLAC"/>
    <property type="match status" value="1"/>
</dbReference>
<evidence type="ECO:0000256" key="2">
    <source>
        <dbReference type="ARBA" id="ARBA00022473"/>
    </source>
</evidence>
<evidence type="ECO:0000313" key="16">
    <source>
        <dbReference type="EMBL" id="KFD65328.1"/>
    </source>
</evidence>
<feature type="domain" description="Ig-like" evidence="14">
    <location>
        <begin position="2902"/>
        <end position="2995"/>
    </location>
</feature>
<dbReference type="InterPro" id="IPR003599">
    <property type="entry name" value="Ig_sub"/>
</dbReference>
<gene>
    <name evidence="16" type="ORF">M514_08224</name>
</gene>
<feature type="domain" description="BPTI/Kunitz inhibitor" evidence="13">
    <location>
        <begin position="2135"/>
        <end position="2186"/>
    </location>
</feature>
<dbReference type="FunFam" id="2.20.100.10:FF:000005">
    <property type="entry name" value="ADAM metallopeptidase with thrombospondin type 1 motif 9"/>
    <property type="match status" value="5"/>
</dbReference>
<dbReference type="InterPro" id="IPR000884">
    <property type="entry name" value="TSP1_rpt"/>
</dbReference>
<dbReference type="Gene3D" id="2.60.40.10">
    <property type="entry name" value="Immunoglobulins"/>
    <property type="match status" value="1"/>
</dbReference>
<dbReference type="CDD" id="cd22639">
    <property type="entry name" value="Kunitz_papilin_lacunin-like"/>
    <property type="match status" value="1"/>
</dbReference>
<keyword evidence="8" id="KW-0722">Serine protease inhibitor</keyword>
<dbReference type="InterPro" id="IPR036179">
    <property type="entry name" value="Ig-like_dom_sf"/>
</dbReference>
<protein>
    <recommendedName>
        <fullName evidence="17">Thrombospondin type 1 domain protein</fullName>
    </recommendedName>
</protein>
<dbReference type="SUPFAM" id="SSF82895">
    <property type="entry name" value="TSP-1 type 1 repeat"/>
    <property type="match status" value="13"/>
</dbReference>
<dbReference type="PRINTS" id="PR00759">
    <property type="entry name" value="BASICPTASE"/>
</dbReference>
<dbReference type="Pfam" id="PF19236">
    <property type="entry name" value="ADAMTS_CR_3"/>
    <property type="match status" value="3"/>
</dbReference>
<keyword evidence="5" id="KW-0732">Signal</keyword>
<dbReference type="Pfam" id="PF00014">
    <property type="entry name" value="Kunitz_BPTI"/>
    <property type="match status" value="11"/>
</dbReference>
<feature type="domain" description="BPTI/Kunitz inhibitor" evidence="13">
    <location>
        <begin position="2284"/>
        <end position="2334"/>
    </location>
</feature>
<dbReference type="GO" id="GO:0016477">
    <property type="term" value="P:cell migration"/>
    <property type="evidence" value="ECO:0007669"/>
    <property type="project" value="UniProtKB-ARBA"/>
</dbReference>
<feature type="domain" description="BPTI/Kunitz inhibitor" evidence="13">
    <location>
        <begin position="2226"/>
        <end position="2276"/>
    </location>
</feature>
<keyword evidence="12" id="KW-1133">Transmembrane helix</keyword>
<dbReference type="PANTHER" id="PTHR13723">
    <property type="entry name" value="ADAMTS A DISINTEGRIN AND METALLOPROTEASE WITH THROMBOSPONDIN MOTIFS PROTEASE"/>
    <property type="match status" value="1"/>
</dbReference>
<dbReference type="FunFam" id="4.10.410.10:FF:000004">
    <property type="entry name" value="Tissue factor pathway inhibitor"/>
    <property type="match status" value="1"/>
</dbReference>
<dbReference type="GO" id="GO:0009653">
    <property type="term" value="P:anatomical structure morphogenesis"/>
    <property type="evidence" value="ECO:0007669"/>
    <property type="project" value="UniProtKB-ARBA"/>
</dbReference>
<evidence type="ECO:0008006" key="17">
    <source>
        <dbReference type="Google" id="ProtNLM"/>
    </source>
</evidence>
<evidence type="ECO:0000259" key="14">
    <source>
        <dbReference type="PROSITE" id="PS50835"/>
    </source>
</evidence>
<dbReference type="Pfam" id="PF00090">
    <property type="entry name" value="TSP_1"/>
    <property type="match status" value="1"/>
</dbReference>
<evidence type="ECO:0000256" key="1">
    <source>
        <dbReference type="ARBA" id="ARBA00004302"/>
    </source>
</evidence>
<dbReference type="SMART" id="SM00209">
    <property type="entry name" value="TSP1"/>
    <property type="match status" value="14"/>
</dbReference>
<feature type="transmembrane region" description="Helical" evidence="12">
    <location>
        <begin position="104"/>
        <end position="124"/>
    </location>
</feature>
<name>A0A085N782_9BILA</name>
<feature type="disulfide bond" evidence="10">
    <location>
        <begin position="1016"/>
        <end position="1054"/>
    </location>
</feature>
<keyword evidence="9 10" id="KW-1015">Disulfide bond</keyword>
<dbReference type="Proteomes" id="UP000030758">
    <property type="component" value="Unassembled WGS sequence"/>
</dbReference>
<evidence type="ECO:0000256" key="11">
    <source>
        <dbReference type="SAM" id="MobiDB-lite"/>
    </source>
</evidence>
<feature type="compositionally biased region" description="Polar residues" evidence="11">
    <location>
        <begin position="2491"/>
        <end position="2501"/>
    </location>
</feature>
<reference evidence="16" key="1">
    <citation type="journal article" date="2014" name="Nat. Genet.">
        <title>Genome and transcriptome of the porcine whipworm Trichuris suis.</title>
        <authorList>
            <person name="Jex A.R."/>
            <person name="Nejsum P."/>
            <person name="Schwarz E.M."/>
            <person name="Hu L."/>
            <person name="Young N.D."/>
            <person name="Hall R.S."/>
            <person name="Korhonen P.K."/>
            <person name="Liao S."/>
            <person name="Thamsborg S."/>
            <person name="Xia J."/>
            <person name="Xu P."/>
            <person name="Wang S."/>
            <person name="Scheerlinck J.P."/>
            <person name="Hofmann A."/>
            <person name="Sternberg P.W."/>
            <person name="Wang J."/>
            <person name="Gasser R.B."/>
        </authorList>
    </citation>
    <scope>NUCLEOTIDE SEQUENCE [LARGE SCALE GENOMIC DNA]</scope>
    <source>
        <strain evidence="16">DCEP-RM93F</strain>
    </source>
</reference>
<dbReference type="InterPro" id="IPR002223">
    <property type="entry name" value="Kunitz_BPTI"/>
</dbReference>
<keyword evidence="12" id="KW-0472">Membrane</keyword>
<dbReference type="Pfam" id="PF19030">
    <property type="entry name" value="TSP1_ADAMTS"/>
    <property type="match status" value="10"/>
</dbReference>
<evidence type="ECO:0000256" key="3">
    <source>
        <dbReference type="ARBA" id="ARBA00022525"/>
    </source>
</evidence>
<dbReference type="SMART" id="SM00131">
    <property type="entry name" value="KU"/>
    <property type="match status" value="11"/>
</dbReference>
<keyword evidence="7" id="KW-0084">Basement membrane</keyword>
<dbReference type="InterPro" id="IPR050439">
    <property type="entry name" value="ADAMTS_ADAMTS-like"/>
</dbReference>
<dbReference type="PROSITE" id="PS50279">
    <property type="entry name" value="BPTI_KUNITZ_2"/>
    <property type="match status" value="11"/>
</dbReference>
<evidence type="ECO:0000259" key="15">
    <source>
        <dbReference type="PROSITE" id="PS50900"/>
    </source>
</evidence>
<evidence type="ECO:0000256" key="7">
    <source>
        <dbReference type="ARBA" id="ARBA00022869"/>
    </source>
</evidence>
<sequence length="3058" mass="339905">MKIWRKMNCVHSSSKNATAEERPYWPSRSFYQLTYRCDDDDDDDGDWVAVDVDKLFGPLVYYRRGMCDGVVIHARVSDVRKESPRLASSAASMVFQRNERIKKATGGASLCALLGLLSLLAIYIPHRMPPSVSLTQAAEEPVEHPLSRKVRQAYPVFGAGESGLTVDSMDQEGQGPWTDWETVRPCSRTCGGGVQIQTRTCAALSYKRLTLESNTVSGHLLAQCALWTYPCSTEEDFRAAQCAKFDDKPLEGKFYKWKPFNRAPNKCELTCMPEGENFYYKWADKVIDGTPCDAFNYDICVEGYCLPVGCDYKLGSALKEDRCRVCGGDGSTCKTVEGFFDETDLKPGYHDVIVIPAGATSIMVQERKPTNNYLALRSEGGAYLLNGNWKIDLPQTLEVAGTLFEYERTKQNNVAFEKLYAKGPTKEPVVVVLLRQTETSGIQYEFSVPLSDSLPYQYSVSRWSDCSVTCGEGIQTRTAQCKDRMTKEEVDEELCANSTMPQLNRTCNTVDCEPEWFIGEWEPCSETCGQSAMQYRIVTPCSTEEDFRAAQCAKFDDKPLEGKFYKWKPFNRAPNKCELTCMPEGENFYYKWADKVIDGTPCDAFNYDICVEGYCLPVGCDYKLGSALKEDRCRVCGGDGSTCKTVEGFFDETDLKPGYHDVIVIPAGATSIMVQERKPTNNYLALRSEGGAYLLNGNWKIDLPQTLEVAGTLFEYERTKQNNVAFEKLYAKGPTKEPVVVVLLRQTETSGIQYEFSVPLSDSLPYQYSVSRWSDCSVTCGEGIQTRTAQCKDRMTKEEVDEELCANSTMPQLNRTCNTVDCEPEWFIGEWEPCSETCGQSAMQYRIVYCQRALGDGAKMSVPDSLCSGERPNFRQSCNRFACPEWHAGPWSACSNPCGESYQYRAVTCRSEKEDEEGKLLPSKACHGPEQPENRRSCNLGRCEGLHWQISEWSLCERCNDTIETRNVTCVDETGRLYPDDRCTEEKPIMERQCATPIPCLYKWHSSQWSECSTDCGHGHQVRSVVCAIEDGSKGSGCVGHKKRYVSCNIEASCPCSTEEDFRAAQCAKFDDKPLEGKFYKWKPFNRAPNKCELTCMPEGENFYYKWADKVIDGTPCDAFNYDICVEGYCLPVGCDYKLGSALKEDRCRVCGGDGSTCKTVEGFFDETDLKPGYHDVIVIPAGATSIMVQERKPTNNYLALRSEGGAYLLNGNWKIDLPQTLEVAGTLFEYERTKQNNVAFEKLYAKGPTKEPVVVVLLRQTETSGIQYEFSVPLSDSLPYQYSVSRWSDCSVTCGEGIQTRTAQCKDRMTKEEVDEELCANSTMPQLNRTCNTVDCEPEWFIGEWEPCSETCGQSAMQYRIVYCQRALGDGAKMSVPDSLCSGERPNFRQSCNRFACPEWHAGPWSACSNPCGESYQYRAVTCRSEKEDEEGKLLPSKACHGPEQPENRRSCNLGRCEGLHWQISEWSLCERCNDTIETRNVTCVDETGRLYPDDRCTEEKPIMERQCATPIPCLYKWHSSQWSECSTDCGHGHQVRSVVCAIEDGSKLIKMDESHCDAKLKPDDRQNCTSEEECQGTYFSSDWEECSEKCGGGIQKRTVLCFDYDYRLNPSLCDEAMKPSDVQDCNTEPCPIPCNETEFGCCPDNVTNATGYYLEGCSNCSLSEFGCCPDNMTEAGGPYLENCSNCSLTEFGCCPDNMTAASGADFLGCEEEVGSGMGANITTPSADVNVTEPTMANCTADDPDCCVQDEEEGILAVKCAPKICNYTNEEGLTIEVPCVNISSNATLFNETDLLAFNITAGNETESHCSKSEFGCCPDWTTPAEGEDNLGCPLYELGDCAEGNATKYGCCPDNLTLARGPKFEGCGEPACAATLYGCCQDRHTIAFGPHFKGCERSTFPCENNAHGCCPDGKTAALGPKGVGCEEACLLSKYGCCPDGVTVATGPNNAGCGCSMSQFGCCPDGKTSATGPSFRGCPESCATSHYGCCPDGKSIAKGPDMLGCPCRYTKYGCCPDGETAAAGENLEGCDDCSKTEYGCCPDGRKRARGPAFEGCFEVTTEAATLGPVSKEQLKACSLPSENGDCADYVLKWYHDPAEGVCRQFWYGGCGGNDNRFNSEKECKHVCINPPGEAACHLPKVSGSPSCGPTTIRWYYDDNEGYCLQFYYNCNGNANNFVEREDCQQLCEGLPKPEKTTTVAQLTEEEESLTTEAGTSPTAEEDRDAICNLPMEPGPCKGRIEQWYYETAIGACATFTWGGCKGNANRFASKLQCEAKCSKTTEDSCKLPKDSGPCDQYVPKWFYKHEDGTCGRFYYGGCHGNANRFETMEECQEKCANRADPCTLPAVSGPCAGRDIHYFYSDKSRTCEQFTYGGCLGNSNRFATKEECQKRCGSRGSTPSTERHTIDVSPSSGVFSVSRIDQDVKDAKAICSMPRDTGPCRAYVPSFYYDPTTQRCLQFVYGGCQGNANRFTTKQECQAFCGSARHQNLVQEGNELTDSEPPQTEEGYDSEFDSIGSNELDPHRSHVDYCNLPPQTGECRANTPRWYYNPKRGECLQFVYGGCRGNQNNFNTREDCERVCLDFGAENGDQTHVQYQRPDEQVQTAAPPTKAYVMPRLYPLPTSVLPDLCRQAKEVGQCYGNILNWYFDSERMQCTTFMYTGCGGNSNRFSSEEACERACGAYRDQDVCALPADEGPCLASVPKWYYDSSTGQCTNFVYGGCEGNGNRFSSKEECQNLCRHSQANDRSADVCQLDRDAGPCLDPISQWYFDRASQTCKLFTYGGCRGNENRFNTKQECEARCGSSQSSRADHLEMKKDVCRLEFEAGPCHNSQQKWYFDSKSGRCREFVYGGCGGNENRFDSERDCLKQCGSVAQSTERSRHHQQGGRTDIMSRTAQTTERSEPERITLRVESTMFSYTEGQNIMLDCRGGPERVHHFQNVFWYKSGRPIDADADQRITVQMNGSLSIRQAVVDDSADYNCALLHPRGSFSGPVRITVEARRPQEADTNCVDNAKLANCRLVVSAGLCDHSYYGQYCCASCRSVMHNRRLSPNKNRRNAL</sequence>
<feature type="domain" description="BPTI/Kunitz inhibitor" evidence="13">
    <location>
        <begin position="2076"/>
        <end position="2126"/>
    </location>
</feature>
<dbReference type="Gene3D" id="2.60.120.830">
    <property type="match status" value="3"/>
</dbReference>
<organism evidence="16">
    <name type="scientific">Trichuris suis</name>
    <name type="common">pig whipworm</name>
    <dbReference type="NCBI Taxonomy" id="68888"/>
    <lineage>
        <taxon>Eukaryota</taxon>
        <taxon>Metazoa</taxon>
        <taxon>Ecdysozoa</taxon>
        <taxon>Nematoda</taxon>
        <taxon>Enoplea</taxon>
        <taxon>Dorylaimia</taxon>
        <taxon>Trichinellida</taxon>
        <taxon>Trichuridae</taxon>
        <taxon>Trichuris</taxon>
    </lineage>
</organism>
<dbReference type="Gene3D" id="4.10.410.10">
    <property type="entry name" value="Pancreatic trypsin inhibitor Kunitz domain"/>
    <property type="match status" value="11"/>
</dbReference>
<feature type="domain" description="BPTI/Kunitz inhibitor" evidence="13">
    <location>
        <begin position="2341"/>
        <end position="2391"/>
    </location>
</feature>
<dbReference type="InterPro" id="IPR020901">
    <property type="entry name" value="Prtase_inh_Kunz-CS"/>
</dbReference>
<dbReference type="InterPro" id="IPR010294">
    <property type="entry name" value="ADAMTS_spacer1"/>
</dbReference>
<dbReference type="FunFam" id="4.10.410.10:FF:000002">
    <property type="entry name" value="WAP, follistatin/kazal, immunoglobulin, kunitz and netrin domain-containing 2"/>
    <property type="match status" value="1"/>
</dbReference>
<evidence type="ECO:0000256" key="9">
    <source>
        <dbReference type="ARBA" id="ARBA00023157"/>
    </source>
</evidence>
<feature type="domain" description="BPTI/Kunitz inhibitor" evidence="13">
    <location>
        <begin position="2750"/>
        <end position="2800"/>
    </location>
</feature>
<accession>A0A085N782</accession>
<evidence type="ECO:0000256" key="5">
    <source>
        <dbReference type="ARBA" id="ARBA00022729"/>
    </source>
</evidence>
<feature type="region of interest" description="Disordered" evidence="11">
    <location>
        <begin position="2491"/>
        <end position="2510"/>
    </location>
</feature>
<feature type="domain" description="BPTI/Kunitz inhibitor" evidence="13">
    <location>
        <begin position="2529"/>
        <end position="2579"/>
    </location>
</feature>
<feature type="disulfide bond" evidence="10">
    <location>
        <begin position="1012"/>
        <end position="1048"/>
    </location>
</feature>
<keyword evidence="6" id="KW-0677">Repeat</keyword>
<evidence type="ECO:0000256" key="12">
    <source>
        <dbReference type="SAM" id="Phobius"/>
    </source>
</evidence>
<keyword evidence="7" id="KW-0272">Extracellular matrix</keyword>
<dbReference type="PROSITE" id="PS50835">
    <property type="entry name" value="IG_LIKE"/>
    <property type="match status" value="1"/>
</dbReference>
<evidence type="ECO:0000256" key="10">
    <source>
        <dbReference type="PIRSR" id="PIRSR613273-3"/>
    </source>
</evidence>
<feature type="region of interest" description="Disordered" evidence="11">
    <location>
        <begin position="2196"/>
        <end position="2220"/>
    </location>
</feature>
<dbReference type="EMBL" id="KL367540">
    <property type="protein sequence ID" value="KFD65328.1"/>
    <property type="molecule type" value="Genomic_DNA"/>
</dbReference>
<feature type="domain" description="BPTI/Kunitz inhibitor" evidence="13">
    <location>
        <begin position="2430"/>
        <end position="2480"/>
    </location>
</feature>
<feature type="domain" description="BPTI/Kunitz inhibitor" evidence="13">
    <location>
        <begin position="2687"/>
        <end position="2737"/>
    </location>
</feature>
<keyword evidence="3" id="KW-0964">Secreted</keyword>
<dbReference type="InterPro" id="IPR007110">
    <property type="entry name" value="Ig-like_dom"/>
</dbReference>
<keyword evidence="4" id="KW-0646">Protease inhibitor</keyword>
<evidence type="ECO:0000256" key="8">
    <source>
        <dbReference type="ARBA" id="ARBA00022900"/>
    </source>
</evidence>